<dbReference type="SMART" id="SM00320">
    <property type="entry name" value="WD40"/>
    <property type="match status" value="4"/>
</dbReference>
<dbReference type="PROSITE" id="PS00678">
    <property type="entry name" value="WD_REPEATS_1"/>
    <property type="match status" value="1"/>
</dbReference>
<evidence type="ECO:0000259" key="4">
    <source>
        <dbReference type="Pfam" id="PF24883"/>
    </source>
</evidence>
<dbReference type="Gene3D" id="3.40.50.300">
    <property type="entry name" value="P-loop containing nucleotide triphosphate hydrolases"/>
    <property type="match status" value="1"/>
</dbReference>
<dbReference type="InterPro" id="IPR036322">
    <property type="entry name" value="WD40_repeat_dom_sf"/>
</dbReference>
<gene>
    <name evidence="5" type="ORF">BO71DRAFT_422881</name>
</gene>
<dbReference type="InterPro" id="IPR001680">
    <property type="entry name" value="WD40_rpt"/>
</dbReference>
<feature type="domain" description="Nephrocystin 3-like N-terminal" evidence="4">
    <location>
        <begin position="220"/>
        <end position="372"/>
    </location>
</feature>
<proteinExistence type="predicted"/>
<dbReference type="STRING" id="1448320.A0A319EEY4"/>
<dbReference type="InterPro" id="IPR020472">
    <property type="entry name" value="WD40_PAC1"/>
</dbReference>
<feature type="repeat" description="WD" evidence="3">
    <location>
        <begin position="789"/>
        <end position="830"/>
    </location>
</feature>
<evidence type="ECO:0000256" key="3">
    <source>
        <dbReference type="PROSITE-ProRule" id="PRU00221"/>
    </source>
</evidence>
<feature type="repeat" description="WD" evidence="3">
    <location>
        <begin position="747"/>
        <end position="788"/>
    </location>
</feature>
<dbReference type="PROSITE" id="PS50294">
    <property type="entry name" value="WD_REPEATS_REGION"/>
    <property type="match status" value="4"/>
</dbReference>
<dbReference type="PRINTS" id="PR00320">
    <property type="entry name" value="GPROTEINBRPT"/>
</dbReference>
<feature type="repeat" description="WD" evidence="3">
    <location>
        <begin position="703"/>
        <end position="746"/>
    </location>
</feature>
<dbReference type="SUPFAM" id="SSF50978">
    <property type="entry name" value="WD40 repeat-like"/>
    <property type="match status" value="1"/>
</dbReference>
<dbReference type="PROSITE" id="PS50082">
    <property type="entry name" value="WD_REPEATS_2"/>
    <property type="match status" value="4"/>
</dbReference>
<protein>
    <recommendedName>
        <fullName evidence="4">Nephrocystin 3-like N-terminal domain-containing protein</fullName>
    </recommendedName>
</protein>
<dbReference type="Pfam" id="PF24883">
    <property type="entry name" value="NPHP3_N"/>
    <property type="match status" value="1"/>
</dbReference>
<dbReference type="AlphaFoldDB" id="A0A319EEY4"/>
<reference evidence="5 6" key="1">
    <citation type="submission" date="2018-02" db="EMBL/GenBank/DDBJ databases">
        <title>The genomes of Aspergillus section Nigri reveals drivers in fungal speciation.</title>
        <authorList>
            <consortium name="DOE Joint Genome Institute"/>
            <person name="Vesth T.C."/>
            <person name="Nybo J."/>
            <person name="Theobald S."/>
            <person name="Brandl J."/>
            <person name="Frisvad J.C."/>
            <person name="Nielsen K.F."/>
            <person name="Lyhne E.K."/>
            <person name="Kogle M.E."/>
            <person name="Kuo A."/>
            <person name="Riley R."/>
            <person name="Clum A."/>
            <person name="Nolan M."/>
            <person name="Lipzen A."/>
            <person name="Salamov A."/>
            <person name="Henrissat B."/>
            <person name="Wiebenga A."/>
            <person name="De vries R.P."/>
            <person name="Grigoriev I.V."/>
            <person name="Mortensen U.H."/>
            <person name="Andersen M.R."/>
            <person name="Baker S.E."/>
        </authorList>
    </citation>
    <scope>NUCLEOTIDE SEQUENCE [LARGE SCALE GENOMIC DNA]</scope>
    <source>
        <strain evidence="5 6">CBS 707.79</strain>
    </source>
</reference>
<name>A0A319EEY4_9EURO</name>
<dbReference type="InterPro" id="IPR027417">
    <property type="entry name" value="P-loop_NTPase"/>
</dbReference>
<keyword evidence="2" id="KW-0677">Repeat</keyword>
<dbReference type="OrthoDB" id="674604at2759"/>
<dbReference type="SUPFAM" id="SSF52540">
    <property type="entry name" value="P-loop containing nucleoside triphosphate hydrolases"/>
    <property type="match status" value="1"/>
</dbReference>
<evidence type="ECO:0000313" key="6">
    <source>
        <dbReference type="Proteomes" id="UP000247810"/>
    </source>
</evidence>
<evidence type="ECO:0000313" key="5">
    <source>
        <dbReference type="EMBL" id="PYH89602.1"/>
    </source>
</evidence>
<dbReference type="InterPro" id="IPR015943">
    <property type="entry name" value="WD40/YVTN_repeat-like_dom_sf"/>
</dbReference>
<feature type="repeat" description="WD" evidence="3">
    <location>
        <begin position="659"/>
        <end position="700"/>
    </location>
</feature>
<keyword evidence="6" id="KW-1185">Reference proteome</keyword>
<dbReference type="InterPro" id="IPR019775">
    <property type="entry name" value="WD40_repeat_CS"/>
</dbReference>
<dbReference type="EMBL" id="KZ826021">
    <property type="protein sequence ID" value="PYH89602.1"/>
    <property type="molecule type" value="Genomic_DNA"/>
</dbReference>
<organism evidence="5 6">
    <name type="scientific">Aspergillus ellipticus CBS 707.79</name>
    <dbReference type="NCBI Taxonomy" id="1448320"/>
    <lineage>
        <taxon>Eukaryota</taxon>
        <taxon>Fungi</taxon>
        <taxon>Dikarya</taxon>
        <taxon>Ascomycota</taxon>
        <taxon>Pezizomycotina</taxon>
        <taxon>Eurotiomycetes</taxon>
        <taxon>Eurotiomycetidae</taxon>
        <taxon>Eurotiales</taxon>
        <taxon>Aspergillaceae</taxon>
        <taxon>Aspergillus</taxon>
        <taxon>Aspergillus subgen. Circumdati</taxon>
    </lineage>
</organism>
<keyword evidence="1 3" id="KW-0853">WD repeat</keyword>
<dbReference type="VEuPathDB" id="FungiDB:BO71DRAFT_422881"/>
<dbReference type="Gene3D" id="2.130.10.10">
    <property type="entry name" value="YVTN repeat-like/Quinoprotein amine dehydrogenase"/>
    <property type="match status" value="2"/>
</dbReference>
<dbReference type="PANTHER" id="PTHR19879">
    <property type="entry name" value="TRANSCRIPTION INITIATION FACTOR TFIID"/>
    <property type="match status" value="1"/>
</dbReference>
<dbReference type="Pfam" id="PF00400">
    <property type="entry name" value="WD40"/>
    <property type="match status" value="4"/>
</dbReference>
<evidence type="ECO:0000256" key="2">
    <source>
        <dbReference type="ARBA" id="ARBA00022737"/>
    </source>
</evidence>
<sequence>MVSSTTPPTDKVPTSRELNAVLNEVIDTVKTQLEIRNLKKDGWLREGVRKIINGALAVQENISVLVAADTTGHASTAWGVIFLGLKMTQNYRDQQNIWFKSSEFLADTLSRVALIETRHYQTAHSETKEAIKNALVYTYTDLLRYSAEVMRIHESSTGKKSTIERGWLGLKEWVDIENYLDYHEMADLLQEIQEDGELSKLPIANMALFDAFSLVPNDEYWADNPRARPLFWLNGMAGTGKSTISRTVARAMHERGILGGSFFFSRSENDRSSSAKLIPTILHHLIRVLPQLKAGLPDAVGSATAAIPVQFENLLLKPLSNVKTSNGQKFLLVVVVDALDECEDVENIQYILMLLPRLQCTSSSVELRFFLTNKHQTAILHEIDEFVFENDVSIFFDRKLLNIRKRRNLQDSWPGEDILQALIAMAVPLFIFAATICREILEQRDDVVGAIVVLEDPLAIAPLSKLIGVAQTTVQARVQSMSSVLKVPKDSDQPVKLFHKSFRYGTLREDIPDDIIQGRLPAKLQYACRHWVHHLQRGKVSLTAQDNVHVFLKRHFLHWLEAMSILRYMSELVRDIDILQSLVKSQGESTIVEYIYDAKRFILKNIGIAQVAPLQLYASALVFSPQKCIVRTTFERHSPDFISQLPIVESDWGAELQTIQTSYDTAQTVAISPDDKLIASGSEEGNIKLWSRASGSLQLQQVLEGDAAEIYSVTFSPDGQFQTLVSGSHDTNVTLWHVETGIVKQTLKGHSRDVWSVAYSPDGHYFASCSSDRSIQLWDSASGALVVTLGGHSYAVNSLAFSSDSKLLLSSSWDQTMRLWDISSNMQHQKPKSDVEPIELVLFSPDRGFVLAGGRGPQQCYKVNSSLHRFNIDGLRRAGRLSTAMACRFW</sequence>
<dbReference type="Proteomes" id="UP000247810">
    <property type="component" value="Unassembled WGS sequence"/>
</dbReference>
<dbReference type="PANTHER" id="PTHR19879:SF9">
    <property type="entry name" value="TRANSCRIPTION INITIATION FACTOR TFIID SUBUNIT 5"/>
    <property type="match status" value="1"/>
</dbReference>
<evidence type="ECO:0000256" key="1">
    <source>
        <dbReference type="ARBA" id="ARBA00022574"/>
    </source>
</evidence>
<dbReference type="InterPro" id="IPR056884">
    <property type="entry name" value="NPHP3-like_N"/>
</dbReference>
<dbReference type="CDD" id="cd00200">
    <property type="entry name" value="WD40"/>
    <property type="match status" value="1"/>
</dbReference>
<accession>A0A319EEY4</accession>